<organism evidence="1 2">
    <name type="scientific">Datura stramonium</name>
    <name type="common">Jimsonweed</name>
    <name type="synonym">Common thornapple</name>
    <dbReference type="NCBI Taxonomy" id="4076"/>
    <lineage>
        <taxon>Eukaryota</taxon>
        <taxon>Viridiplantae</taxon>
        <taxon>Streptophyta</taxon>
        <taxon>Embryophyta</taxon>
        <taxon>Tracheophyta</taxon>
        <taxon>Spermatophyta</taxon>
        <taxon>Magnoliopsida</taxon>
        <taxon>eudicotyledons</taxon>
        <taxon>Gunneridae</taxon>
        <taxon>Pentapetalae</taxon>
        <taxon>asterids</taxon>
        <taxon>lamiids</taxon>
        <taxon>Solanales</taxon>
        <taxon>Solanaceae</taxon>
        <taxon>Solanoideae</taxon>
        <taxon>Datureae</taxon>
        <taxon>Datura</taxon>
    </lineage>
</organism>
<name>A0ABS8SBY5_DATST</name>
<keyword evidence="2" id="KW-1185">Reference proteome</keyword>
<dbReference type="Proteomes" id="UP000823775">
    <property type="component" value="Unassembled WGS sequence"/>
</dbReference>
<reference evidence="1 2" key="1">
    <citation type="journal article" date="2021" name="BMC Genomics">
        <title>Datura genome reveals duplications of psychoactive alkaloid biosynthetic genes and high mutation rate following tissue culture.</title>
        <authorList>
            <person name="Rajewski A."/>
            <person name="Carter-House D."/>
            <person name="Stajich J."/>
            <person name="Litt A."/>
        </authorList>
    </citation>
    <scope>NUCLEOTIDE SEQUENCE [LARGE SCALE GENOMIC DNA]</scope>
    <source>
        <strain evidence="1">AR-01</strain>
    </source>
</reference>
<sequence>MNGEGVEAADDDDEFRRDLTRVVAMWPDLMRKTTRREKMRQMVVQLFCDGFTGVNGEFRWLETRGKVWRPGFLVV</sequence>
<accession>A0ABS8SBY5</accession>
<gene>
    <name evidence="1" type="ORF">HAX54_031306</name>
</gene>
<evidence type="ECO:0000313" key="1">
    <source>
        <dbReference type="EMBL" id="MCD7456325.1"/>
    </source>
</evidence>
<protein>
    <submittedName>
        <fullName evidence="1">Uncharacterized protein</fullName>
    </submittedName>
</protein>
<comment type="caution">
    <text evidence="1">The sequence shown here is derived from an EMBL/GenBank/DDBJ whole genome shotgun (WGS) entry which is preliminary data.</text>
</comment>
<evidence type="ECO:0000313" key="2">
    <source>
        <dbReference type="Proteomes" id="UP000823775"/>
    </source>
</evidence>
<dbReference type="EMBL" id="JACEIK010000396">
    <property type="protein sequence ID" value="MCD7456325.1"/>
    <property type="molecule type" value="Genomic_DNA"/>
</dbReference>
<proteinExistence type="predicted"/>